<dbReference type="Gramene" id="AET2Gv21044000.14">
    <property type="protein sequence ID" value="AET2Gv21044000.14"/>
    <property type="gene ID" value="AET2Gv21044000"/>
</dbReference>
<evidence type="ECO:0000313" key="2">
    <source>
        <dbReference type="Proteomes" id="UP000015105"/>
    </source>
</evidence>
<reference evidence="2" key="1">
    <citation type="journal article" date="2014" name="Science">
        <title>Ancient hybridizations among the ancestral genomes of bread wheat.</title>
        <authorList>
            <consortium name="International Wheat Genome Sequencing Consortium,"/>
            <person name="Marcussen T."/>
            <person name="Sandve S.R."/>
            <person name="Heier L."/>
            <person name="Spannagl M."/>
            <person name="Pfeifer M."/>
            <person name="Jakobsen K.S."/>
            <person name="Wulff B.B."/>
            <person name="Steuernagel B."/>
            <person name="Mayer K.F."/>
            <person name="Olsen O.A."/>
        </authorList>
    </citation>
    <scope>NUCLEOTIDE SEQUENCE [LARGE SCALE GENOMIC DNA]</scope>
    <source>
        <strain evidence="2">cv. AL8/78</strain>
    </source>
</reference>
<dbReference type="AlphaFoldDB" id="A0A453D0N7"/>
<accession>A0A453D0N7</accession>
<protein>
    <submittedName>
        <fullName evidence="1">Uncharacterized protein</fullName>
    </submittedName>
</protein>
<name>A0A453D0N7_AEGTS</name>
<proteinExistence type="predicted"/>
<evidence type="ECO:0000313" key="1">
    <source>
        <dbReference type="EnsemblPlants" id="AET2Gv21044000.14"/>
    </source>
</evidence>
<reference evidence="1" key="3">
    <citation type="journal article" date="2017" name="Nature">
        <title>Genome sequence of the progenitor of the wheat D genome Aegilops tauschii.</title>
        <authorList>
            <person name="Luo M.C."/>
            <person name="Gu Y.Q."/>
            <person name="Puiu D."/>
            <person name="Wang H."/>
            <person name="Twardziok S.O."/>
            <person name="Deal K.R."/>
            <person name="Huo N."/>
            <person name="Zhu T."/>
            <person name="Wang L."/>
            <person name="Wang Y."/>
            <person name="McGuire P.E."/>
            <person name="Liu S."/>
            <person name="Long H."/>
            <person name="Ramasamy R.K."/>
            <person name="Rodriguez J.C."/>
            <person name="Van S.L."/>
            <person name="Yuan L."/>
            <person name="Wang Z."/>
            <person name="Xia Z."/>
            <person name="Xiao L."/>
            <person name="Anderson O.D."/>
            <person name="Ouyang S."/>
            <person name="Liang Y."/>
            <person name="Zimin A.V."/>
            <person name="Pertea G."/>
            <person name="Qi P."/>
            <person name="Bennetzen J.L."/>
            <person name="Dai X."/>
            <person name="Dawson M.W."/>
            <person name="Muller H.G."/>
            <person name="Kugler K."/>
            <person name="Rivarola-Duarte L."/>
            <person name="Spannagl M."/>
            <person name="Mayer K.F.X."/>
            <person name="Lu F.H."/>
            <person name="Bevan M.W."/>
            <person name="Leroy P."/>
            <person name="Li P."/>
            <person name="You F.M."/>
            <person name="Sun Q."/>
            <person name="Liu Z."/>
            <person name="Lyons E."/>
            <person name="Wicker T."/>
            <person name="Salzberg S.L."/>
            <person name="Devos K.M."/>
            <person name="Dvorak J."/>
        </authorList>
    </citation>
    <scope>NUCLEOTIDE SEQUENCE [LARGE SCALE GENOMIC DNA]</scope>
    <source>
        <strain evidence="1">cv. AL8/78</strain>
    </source>
</reference>
<reference evidence="1" key="4">
    <citation type="submission" date="2019-03" db="UniProtKB">
        <authorList>
            <consortium name="EnsemblPlants"/>
        </authorList>
    </citation>
    <scope>IDENTIFICATION</scope>
</reference>
<reference evidence="2" key="2">
    <citation type="journal article" date="2017" name="Nat. Plants">
        <title>The Aegilops tauschii genome reveals multiple impacts of transposons.</title>
        <authorList>
            <person name="Zhao G."/>
            <person name="Zou C."/>
            <person name="Li K."/>
            <person name="Wang K."/>
            <person name="Li T."/>
            <person name="Gao L."/>
            <person name="Zhang X."/>
            <person name="Wang H."/>
            <person name="Yang Z."/>
            <person name="Liu X."/>
            <person name="Jiang W."/>
            <person name="Mao L."/>
            <person name="Kong X."/>
            <person name="Jiao Y."/>
            <person name="Jia J."/>
        </authorList>
    </citation>
    <scope>NUCLEOTIDE SEQUENCE [LARGE SCALE GENOMIC DNA]</scope>
    <source>
        <strain evidence="2">cv. AL8/78</strain>
    </source>
</reference>
<keyword evidence="2" id="KW-1185">Reference proteome</keyword>
<dbReference type="EnsemblPlants" id="AET2Gv21044000.14">
    <property type="protein sequence ID" value="AET2Gv21044000.14"/>
    <property type="gene ID" value="AET2Gv21044000"/>
</dbReference>
<dbReference type="Proteomes" id="UP000015105">
    <property type="component" value="Chromosome 2D"/>
</dbReference>
<organism evidence="1 2">
    <name type="scientific">Aegilops tauschii subsp. strangulata</name>
    <name type="common">Goatgrass</name>
    <dbReference type="NCBI Taxonomy" id="200361"/>
    <lineage>
        <taxon>Eukaryota</taxon>
        <taxon>Viridiplantae</taxon>
        <taxon>Streptophyta</taxon>
        <taxon>Embryophyta</taxon>
        <taxon>Tracheophyta</taxon>
        <taxon>Spermatophyta</taxon>
        <taxon>Magnoliopsida</taxon>
        <taxon>Liliopsida</taxon>
        <taxon>Poales</taxon>
        <taxon>Poaceae</taxon>
        <taxon>BOP clade</taxon>
        <taxon>Pooideae</taxon>
        <taxon>Triticodae</taxon>
        <taxon>Triticeae</taxon>
        <taxon>Triticinae</taxon>
        <taxon>Aegilops</taxon>
    </lineage>
</organism>
<reference evidence="1" key="5">
    <citation type="journal article" date="2021" name="G3 (Bethesda)">
        <title>Aegilops tauschii genome assembly Aet v5.0 features greater sequence contiguity and improved annotation.</title>
        <authorList>
            <person name="Wang L."/>
            <person name="Zhu T."/>
            <person name="Rodriguez J.C."/>
            <person name="Deal K.R."/>
            <person name="Dubcovsky J."/>
            <person name="McGuire P.E."/>
            <person name="Lux T."/>
            <person name="Spannagl M."/>
            <person name="Mayer K.F.X."/>
            <person name="Baldrich P."/>
            <person name="Meyers B.C."/>
            <person name="Huo N."/>
            <person name="Gu Y.Q."/>
            <person name="Zhou H."/>
            <person name="Devos K.M."/>
            <person name="Bennetzen J.L."/>
            <person name="Unver T."/>
            <person name="Budak H."/>
            <person name="Gulick P.J."/>
            <person name="Galiba G."/>
            <person name="Kalapos B."/>
            <person name="Nelson D.R."/>
            <person name="Li P."/>
            <person name="You F.M."/>
            <person name="Luo M.C."/>
            <person name="Dvorak J."/>
        </authorList>
    </citation>
    <scope>NUCLEOTIDE SEQUENCE [LARGE SCALE GENOMIC DNA]</scope>
    <source>
        <strain evidence="1">cv. AL8/78</strain>
    </source>
</reference>
<sequence>MVKGSEEKQIHRIFLTLQLVLMAMSRTGKNVYTF</sequence>